<accession>A0A9Q0IBW6</accession>
<protein>
    <submittedName>
        <fullName evidence="1">Uncharacterized protein</fullName>
    </submittedName>
</protein>
<dbReference type="EMBL" id="JANIIK010000111">
    <property type="protein sequence ID" value="KAJ3594837.1"/>
    <property type="molecule type" value="Genomic_DNA"/>
</dbReference>
<dbReference type="PANTHER" id="PTHR24112">
    <property type="entry name" value="LEUCINE-RICH REPEAT, ISOFORM F-RELATED"/>
    <property type="match status" value="1"/>
</dbReference>
<dbReference type="SUPFAM" id="SSF52047">
    <property type="entry name" value="RNI-like"/>
    <property type="match status" value="1"/>
</dbReference>
<organism evidence="1 2">
    <name type="scientific">Muraenolepis orangiensis</name>
    <name type="common">Patagonian moray cod</name>
    <dbReference type="NCBI Taxonomy" id="630683"/>
    <lineage>
        <taxon>Eukaryota</taxon>
        <taxon>Metazoa</taxon>
        <taxon>Chordata</taxon>
        <taxon>Craniata</taxon>
        <taxon>Vertebrata</taxon>
        <taxon>Euteleostomi</taxon>
        <taxon>Actinopterygii</taxon>
        <taxon>Neopterygii</taxon>
        <taxon>Teleostei</taxon>
        <taxon>Neoteleostei</taxon>
        <taxon>Acanthomorphata</taxon>
        <taxon>Zeiogadaria</taxon>
        <taxon>Gadariae</taxon>
        <taxon>Gadiformes</taxon>
        <taxon>Muraenolepidoidei</taxon>
        <taxon>Muraenolepididae</taxon>
        <taxon>Muraenolepis</taxon>
    </lineage>
</organism>
<name>A0A9Q0IBW6_9TELE</name>
<gene>
    <name evidence="1" type="ORF">NHX12_004142</name>
</gene>
<dbReference type="Proteomes" id="UP001148018">
    <property type="component" value="Unassembled WGS sequence"/>
</dbReference>
<keyword evidence="2" id="KW-1185">Reference proteome</keyword>
<dbReference type="GO" id="GO:0016477">
    <property type="term" value="P:cell migration"/>
    <property type="evidence" value="ECO:0007669"/>
    <property type="project" value="TreeGrafter"/>
</dbReference>
<sequence length="331" mass="35636">MPPLHSLSPSPHPLYLSPLPVSSSSPFSPLPALHPSLSLLLLLLLQGVSLRPTRHFVTTTGSAARKKCNGDLAVIVASMAYNTWFTKLHCKDMRLGSEVVDQVLHTVSKSNSLEELTLENAGLKSDFPQKMASALSENPSSVVHSLNLSHNTLDNQGVSNLIQQVCRLNKGLRLLNLSKTSLSSKGVVSLSQALCSSDDYSNSLIHLDLSRNPGVLSGDDATNLYLFLAQPNCLVHLDLSGTDCTVDLEFGWRRAAVPEPSVRQTAVMVGVVAPDGEGGVSVVFGNIRLISGFGSEPQELPVRPLLFFAKIPTALLYVLEGRPRSTLLIQM</sequence>
<dbReference type="PANTHER" id="PTHR24112:SF43">
    <property type="entry name" value="CAPPING PROTEIN, ARP2_3 AND MYOSIN-I LINKER PROTEIN 3"/>
    <property type="match status" value="1"/>
</dbReference>
<dbReference type="GO" id="GO:0030027">
    <property type="term" value="C:lamellipodium"/>
    <property type="evidence" value="ECO:0007669"/>
    <property type="project" value="TreeGrafter"/>
</dbReference>
<dbReference type="AlphaFoldDB" id="A0A9Q0IBW6"/>
<evidence type="ECO:0000313" key="2">
    <source>
        <dbReference type="Proteomes" id="UP001148018"/>
    </source>
</evidence>
<proteinExistence type="predicted"/>
<reference evidence="1" key="1">
    <citation type="submission" date="2022-07" db="EMBL/GenBank/DDBJ databases">
        <title>Chromosome-level genome of Muraenolepis orangiensis.</title>
        <authorList>
            <person name="Kim J."/>
        </authorList>
    </citation>
    <scope>NUCLEOTIDE SEQUENCE</scope>
    <source>
        <strain evidence="1">KU_S4_2022</strain>
        <tissue evidence="1">Muscle</tissue>
    </source>
</reference>
<dbReference type="Gene3D" id="3.80.10.10">
    <property type="entry name" value="Ribonuclease Inhibitor"/>
    <property type="match status" value="1"/>
</dbReference>
<dbReference type="OrthoDB" id="8933185at2759"/>
<comment type="caution">
    <text evidence="1">The sequence shown here is derived from an EMBL/GenBank/DDBJ whole genome shotgun (WGS) entry which is preliminary data.</text>
</comment>
<dbReference type="GO" id="GO:0034315">
    <property type="term" value="P:regulation of Arp2/3 complex-mediated actin nucleation"/>
    <property type="evidence" value="ECO:0007669"/>
    <property type="project" value="TreeGrafter"/>
</dbReference>
<dbReference type="InterPro" id="IPR032675">
    <property type="entry name" value="LRR_dom_sf"/>
</dbReference>
<dbReference type="InterPro" id="IPR051279">
    <property type="entry name" value="PP1-Reg/Actin-Interact_Protein"/>
</dbReference>
<dbReference type="GO" id="GO:0005886">
    <property type="term" value="C:plasma membrane"/>
    <property type="evidence" value="ECO:0007669"/>
    <property type="project" value="TreeGrafter"/>
</dbReference>
<evidence type="ECO:0000313" key="1">
    <source>
        <dbReference type="EMBL" id="KAJ3594837.1"/>
    </source>
</evidence>